<comment type="caution">
    <text evidence="9">The sequence shown here is derived from an EMBL/GenBank/DDBJ whole genome shotgun (WGS) entry which is preliminary data.</text>
</comment>
<evidence type="ECO:0000256" key="1">
    <source>
        <dbReference type="ARBA" id="ARBA00000085"/>
    </source>
</evidence>
<dbReference type="PROSITE" id="PS50109">
    <property type="entry name" value="HIS_KIN"/>
    <property type="match status" value="1"/>
</dbReference>
<evidence type="ECO:0000313" key="9">
    <source>
        <dbReference type="EMBL" id="NIK89307.1"/>
    </source>
</evidence>
<dbReference type="InterPro" id="IPR000014">
    <property type="entry name" value="PAS"/>
</dbReference>
<dbReference type="InterPro" id="IPR013655">
    <property type="entry name" value="PAS_fold_3"/>
</dbReference>
<dbReference type="InterPro" id="IPR005467">
    <property type="entry name" value="His_kinase_dom"/>
</dbReference>
<dbReference type="InterPro" id="IPR036097">
    <property type="entry name" value="HisK_dim/P_sf"/>
</dbReference>
<dbReference type="GO" id="GO:0000155">
    <property type="term" value="F:phosphorelay sensor kinase activity"/>
    <property type="evidence" value="ECO:0007669"/>
    <property type="project" value="InterPro"/>
</dbReference>
<dbReference type="Proteomes" id="UP000570514">
    <property type="component" value="Unassembled WGS sequence"/>
</dbReference>
<feature type="domain" description="PAS" evidence="7">
    <location>
        <begin position="13"/>
        <end position="83"/>
    </location>
</feature>
<keyword evidence="3" id="KW-0597">Phosphoprotein</keyword>
<dbReference type="InterPro" id="IPR004358">
    <property type="entry name" value="Sig_transdc_His_kin-like_C"/>
</dbReference>
<dbReference type="Gene3D" id="3.30.565.10">
    <property type="entry name" value="Histidine kinase-like ATPase, C-terminal domain"/>
    <property type="match status" value="1"/>
</dbReference>
<dbReference type="SUPFAM" id="SSF55785">
    <property type="entry name" value="PYP-like sensor domain (PAS domain)"/>
    <property type="match status" value="1"/>
</dbReference>
<dbReference type="Pfam" id="PF02518">
    <property type="entry name" value="HATPase_c"/>
    <property type="match status" value="1"/>
</dbReference>
<keyword evidence="5" id="KW-0418">Kinase</keyword>
<dbReference type="InterPro" id="IPR000700">
    <property type="entry name" value="PAS-assoc_C"/>
</dbReference>
<dbReference type="InterPro" id="IPR035965">
    <property type="entry name" value="PAS-like_dom_sf"/>
</dbReference>
<dbReference type="PRINTS" id="PR00344">
    <property type="entry name" value="BCTRLSENSOR"/>
</dbReference>
<protein>
    <recommendedName>
        <fullName evidence="2">histidine kinase</fullName>
        <ecNumber evidence="2">2.7.13.3</ecNumber>
    </recommendedName>
</protein>
<dbReference type="CDD" id="cd00082">
    <property type="entry name" value="HisKA"/>
    <property type="match status" value="1"/>
</dbReference>
<comment type="catalytic activity">
    <reaction evidence="1">
        <text>ATP + protein L-histidine = ADP + protein N-phospho-L-histidine.</text>
        <dbReference type="EC" id="2.7.13.3"/>
    </reaction>
</comment>
<evidence type="ECO:0000259" key="7">
    <source>
        <dbReference type="PROSITE" id="PS50112"/>
    </source>
</evidence>
<keyword evidence="4" id="KW-0808">Transferase</keyword>
<evidence type="ECO:0000313" key="10">
    <source>
        <dbReference type="Proteomes" id="UP000570514"/>
    </source>
</evidence>
<dbReference type="InterPro" id="IPR036890">
    <property type="entry name" value="HATPase_C_sf"/>
</dbReference>
<feature type="domain" description="PAC" evidence="8">
    <location>
        <begin position="83"/>
        <end position="138"/>
    </location>
</feature>
<dbReference type="SUPFAM" id="SSF55874">
    <property type="entry name" value="ATPase domain of HSP90 chaperone/DNA topoisomerase II/histidine kinase"/>
    <property type="match status" value="1"/>
</dbReference>
<evidence type="ECO:0000259" key="6">
    <source>
        <dbReference type="PROSITE" id="PS50109"/>
    </source>
</evidence>
<dbReference type="Pfam" id="PF08447">
    <property type="entry name" value="PAS_3"/>
    <property type="match status" value="1"/>
</dbReference>
<dbReference type="InterPro" id="IPR003594">
    <property type="entry name" value="HATPase_dom"/>
</dbReference>
<evidence type="ECO:0000256" key="3">
    <source>
        <dbReference type="ARBA" id="ARBA00022553"/>
    </source>
</evidence>
<organism evidence="9 10">
    <name type="scientific">Rhizomicrobium palustre</name>
    <dbReference type="NCBI Taxonomy" id="189966"/>
    <lineage>
        <taxon>Bacteria</taxon>
        <taxon>Pseudomonadati</taxon>
        <taxon>Pseudomonadota</taxon>
        <taxon>Alphaproteobacteria</taxon>
        <taxon>Micropepsales</taxon>
        <taxon>Micropepsaceae</taxon>
        <taxon>Rhizomicrobium</taxon>
    </lineage>
</organism>
<dbReference type="Gene3D" id="3.30.450.20">
    <property type="entry name" value="PAS domain"/>
    <property type="match status" value="1"/>
</dbReference>
<dbReference type="SUPFAM" id="SSF47384">
    <property type="entry name" value="Homodimeric domain of signal transducing histidine kinase"/>
    <property type="match status" value="1"/>
</dbReference>
<evidence type="ECO:0000256" key="4">
    <source>
        <dbReference type="ARBA" id="ARBA00022679"/>
    </source>
</evidence>
<reference evidence="9 10" key="1">
    <citation type="submission" date="2020-03" db="EMBL/GenBank/DDBJ databases">
        <title>Genomic Encyclopedia of Type Strains, Phase IV (KMG-IV): sequencing the most valuable type-strain genomes for metagenomic binning, comparative biology and taxonomic classification.</title>
        <authorList>
            <person name="Goeker M."/>
        </authorList>
    </citation>
    <scope>NUCLEOTIDE SEQUENCE [LARGE SCALE GENOMIC DNA]</scope>
    <source>
        <strain evidence="9 10">DSM 19867</strain>
    </source>
</reference>
<proteinExistence type="predicted"/>
<dbReference type="SMART" id="SM00086">
    <property type="entry name" value="PAC"/>
    <property type="match status" value="1"/>
</dbReference>
<dbReference type="AlphaFoldDB" id="A0A846N2E9"/>
<dbReference type="PANTHER" id="PTHR43047">
    <property type="entry name" value="TWO-COMPONENT HISTIDINE PROTEIN KINASE"/>
    <property type="match status" value="1"/>
</dbReference>
<feature type="domain" description="Histidine kinase" evidence="6">
    <location>
        <begin position="156"/>
        <end position="376"/>
    </location>
</feature>
<sequence>MTTANETELRENALYAYRLLAEESYDILIVRDPEGTITFVSPALQKLLGYRVEDVLNVRYSDFIHPDDIEKSSELIQVPLPGQSVTVTLRARHADGHYLWLENTVRGIYDHATGRLRNTLSVSRDVTERVQHEMEIKAARERAESASKAKSRFLANMSHELRTPLNAVIGFTDMMRQRTFGPLGNDKYEEYATLIYDSGQLLLDLISDMLDMAKIEAGKLELNIETVDFKGTVEDSVRMLRDRAEENGLELSVGLPADPLFVNADKRAVKQIMLNLLSNALKFTPAGGSVGVSVTAQNGYAVLTVADTGIGIAADEINRLGHPFEQGNGDPMIAKPGSGLGLALVRALTEKHGGSLRIESEEGVGTAVHVSFPLEGPATGQTRVAA</sequence>
<evidence type="ECO:0000259" key="8">
    <source>
        <dbReference type="PROSITE" id="PS50113"/>
    </source>
</evidence>
<dbReference type="PROSITE" id="PS50112">
    <property type="entry name" value="PAS"/>
    <property type="match status" value="1"/>
</dbReference>
<dbReference type="SMART" id="SM00387">
    <property type="entry name" value="HATPase_c"/>
    <property type="match status" value="1"/>
</dbReference>
<accession>A0A846N2E9</accession>
<dbReference type="Gene3D" id="1.10.287.130">
    <property type="match status" value="1"/>
</dbReference>
<evidence type="ECO:0000256" key="2">
    <source>
        <dbReference type="ARBA" id="ARBA00012438"/>
    </source>
</evidence>
<dbReference type="Pfam" id="PF00512">
    <property type="entry name" value="HisKA"/>
    <property type="match status" value="1"/>
</dbReference>
<dbReference type="CDD" id="cd00130">
    <property type="entry name" value="PAS"/>
    <property type="match status" value="1"/>
</dbReference>
<dbReference type="PROSITE" id="PS50113">
    <property type="entry name" value="PAC"/>
    <property type="match status" value="1"/>
</dbReference>
<dbReference type="InterPro" id="IPR001610">
    <property type="entry name" value="PAC"/>
</dbReference>
<dbReference type="RefSeq" id="WP_167083407.1">
    <property type="nucleotide sequence ID" value="NZ_BAAADC010000001.1"/>
</dbReference>
<name>A0A846N2E9_9PROT</name>
<dbReference type="EMBL" id="JAASRM010000001">
    <property type="protein sequence ID" value="NIK89307.1"/>
    <property type="molecule type" value="Genomic_DNA"/>
</dbReference>
<evidence type="ECO:0000256" key="5">
    <source>
        <dbReference type="ARBA" id="ARBA00022777"/>
    </source>
</evidence>
<dbReference type="SMART" id="SM00091">
    <property type="entry name" value="PAS"/>
    <property type="match status" value="1"/>
</dbReference>
<dbReference type="NCBIfam" id="TIGR00229">
    <property type="entry name" value="sensory_box"/>
    <property type="match status" value="1"/>
</dbReference>
<gene>
    <name evidence="9" type="ORF">FHS83_002625</name>
</gene>
<dbReference type="SMART" id="SM00388">
    <property type="entry name" value="HisKA"/>
    <property type="match status" value="1"/>
</dbReference>
<keyword evidence="10" id="KW-1185">Reference proteome</keyword>
<dbReference type="InterPro" id="IPR003661">
    <property type="entry name" value="HisK_dim/P_dom"/>
</dbReference>
<dbReference type="EC" id="2.7.13.3" evidence="2"/>